<dbReference type="CDD" id="cd24053">
    <property type="entry name" value="ASKHA_NBD_EcPPX-GppA-like"/>
    <property type="match status" value="1"/>
</dbReference>
<dbReference type="GO" id="GO:0006798">
    <property type="term" value="P:polyphosphate catabolic process"/>
    <property type="evidence" value="ECO:0007669"/>
    <property type="project" value="TreeGrafter"/>
</dbReference>
<dbReference type="Gene3D" id="3.30.420.150">
    <property type="entry name" value="Exopolyphosphatase. Domain 2"/>
    <property type="match status" value="1"/>
</dbReference>
<dbReference type="InterPro" id="IPR022371">
    <property type="entry name" value="Exopolyphosphatase"/>
</dbReference>
<dbReference type="Proteomes" id="UP000321201">
    <property type="component" value="Unassembled WGS sequence"/>
</dbReference>
<dbReference type="AlphaFoldDB" id="A0A5C7EPR6"/>
<proteinExistence type="inferred from homology"/>
<evidence type="ECO:0000256" key="7">
    <source>
        <dbReference type="ARBA" id="ARBA00022475"/>
    </source>
</evidence>
<dbReference type="Gene3D" id="1.10.3210.10">
    <property type="entry name" value="Hypothetical protein af1432"/>
    <property type="match status" value="1"/>
</dbReference>
<dbReference type="OrthoDB" id="5297135at2"/>
<dbReference type="InterPro" id="IPR030673">
    <property type="entry name" value="PyroPPase_GppA_Ppx"/>
</dbReference>
<comment type="cofactor">
    <cofactor evidence="1">
        <name>Mg(2+)</name>
        <dbReference type="ChEBI" id="CHEBI:18420"/>
    </cofactor>
</comment>
<dbReference type="Pfam" id="PF02541">
    <property type="entry name" value="Ppx-GppA"/>
    <property type="match status" value="1"/>
</dbReference>
<feature type="domain" description="Ppx/GppA phosphatase N-terminal" evidence="11">
    <location>
        <begin position="21"/>
        <end position="302"/>
    </location>
</feature>
<dbReference type="GO" id="GO:0004309">
    <property type="term" value="F:exopolyphosphatase activity"/>
    <property type="evidence" value="ECO:0007669"/>
    <property type="project" value="UniProtKB-EC"/>
</dbReference>
<organism evidence="13 14">
    <name type="scientific">Pelomicrobium methylotrophicum</name>
    <dbReference type="NCBI Taxonomy" id="2602750"/>
    <lineage>
        <taxon>Bacteria</taxon>
        <taxon>Pseudomonadati</taxon>
        <taxon>Pseudomonadota</taxon>
        <taxon>Hydrogenophilia</taxon>
        <taxon>Hydrogenophilia incertae sedis</taxon>
        <taxon>Pelomicrobium</taxon>
    </lineage>
</organism>
<protein>
    <recommendedName>
        <fullName evidence="6">Exopolyphosphatase</fullName>
        <ecNumber evidence="5">3.6.1.11</ecNumber>
    </recommendedName>
</protein>
<dbReference type="Pfam" id="PF21447">
    <property type="entry name" value="Ppx-GppA_III"/>
    <property type="match status" value="1"/>
</dbReference>
<dbReference type="InterPro" id="IPR043129">
    <property type="entry name" value="ATPase_NBD"/>
</dbReference>
<comment type="similarity">
    <text evidence="3">Belongs to the GppA/Ppx family.</text>
</comment>
<name>A0A5C7EPR6_9PROT</name>
<dbReference type="InterPro" id="IPR050273">
    <property type="entry name" value="GppA/Ppx_hydrolase"/>
</dbReference>
<gene>
    <name evidence="13" type="primary">ppx</name>
    <name evidence="13" type="ORF">FR698_02455</name>
</gene>
<evidence type="ECO:0000313" key="13">
    <source>
        <dbReference type="EMBL" id="TXF13416.1"/>
    </source>
</evidence>
<dbReference type="GO" id="GO:0005886">
    <property type="term" value="C:plasma membrane"/>
    <property type="evidence" value="ECO:0007669"/>
    <property type="project" value="UniProtKB-SubCell"/>
</dbReference>
<keyword evidence="9" id="KW-0472">Membrane</keyword>
<evidence type="ECO:0000256" key="5">
    <source>
        <dbReference type="ARBA" id="ARBA00012451"/>
    </source>
</evidence>
<evidence type="ECO:0000259" key="11">
    <source>
        <dbReference type="Pfam" id="PF02541"/>
    </source>
</evidence>
<dbReference type="NCBIfam" id="TIGR03706">
    <property type="entry name" value="exo_poly_only"/>
    <property type="match status" value="1"/>
</dbReference>
<accession>A0A5C7EPR6</accession>
<evidence type="ECO:0000256" key="10">
    <source>
        <dbReference type="ARBA" id="ARBA00047607"/>
    </source>
</evidence>
<dbReference type="InterPro" id="IPR003695">
    <property type="entry name" value="Ppx_GppA_N"/>
</dbReference>
<evidence type="ECO:0000256" key="3">
    <source>
        <dbReference type="ARBA" id="ARBA00007125"/>
    </source>
</evidence>
<dbReference type="PANTHER" id="PTHR30005:SF14">
    <property type="entry name" value="EXOPOLYPHOSPHATASE"/>
    <property type="match status" value="1"/>
</dbReference>
<evidence type="ECO:0000256" key="4">
    <source>
        <dbReference type="ARBA" id="ARBA00011738"/>
    </source>
</evidence>
<dbReference type="RefSeq" id="WP_147798590.1">
    <property type="nucleotide sequence ID" value="NZ_VPFL01000002.1"/>
</dbReference>
<comment type="subunit">
    <text evidence="4">Homodimer.</text>
</comment>
<dbReference type="PANTHER" id="PTHR30005">
    <property type="entry name" value="EXOPOLYPHOSPHATASE"/>
    <property type="match status" value="1"/>
</dbReference>
<dbReference type="InParanoid" id="A0A5C7EPR6"/>
<dbReference type="SUPFAM" id="SSF53067">
    <property type="entry name" value="Actin-like ATPase domain"/>
    <property type="match status" value="2"/>
</dbReference>
<keyword evidence="7" id="KW-1003">Cell membrane</keyword>
<dbReference type="FunFam" id="3.30.420.40:FF:000023">
    <property type="entry name" value="Guanosine-5'-triphosphate,3'-diphosphate pyrophosphatase"/>
    <property type="match status" value="1"/>
</dbReference>
<comment type="subcellular location">
    <subcellularLocation>
        <location evidence="2">Cell membrane</location>
        <topology evidence="2">Peripheral membrane protein</topology>
    </subcellularLocation>
</comment>
<dbReference type="EMBL" id="VPFL01000002">
    <property type="protein sequence ID" value="TXF13416.1"/>
    <property type="molecule type" value="Genomic_DNA"/>
</dbReference>
<keyword evidence="14" id="KW-1185">Reference proteome</keyword>
<evidence type="ECO:0000256" key="9">
    <source>
        <dbReference type="ARBA" id="ARBA00023136"/>
    </source>
</evidence>
<keyword evidence="8 13" id="KW-0378">Hydrolase</keyword>
<dbReference type="SUPFAM" id="SSF109604">
    <property type="entry name" value="HD-domain/PDEase-like"/>
    <property type="match status" value="1"/>
</dbReference>
<evidence type="ECO:0000313" key="14">
    <source>
        <dbReference type="Proteomes" id="UP000321201"/>
    </source>
</evidence>
<sequence>MGEYSTLAAVDLGSNSFRLQVARVVGDQLYPLDSLREPVRLAAGLTHDKRLDEETQARALACLRRFGERLRGLPPHAVRAVGTNTLRVAKNASQFLKAAEQALGFPIEVVAGREEARLIYLGVAHALPASEDKRLVIDIGGGSTEFIIGRRRQALKLESLYMGCVSWSLRFFPDGKITKGALKEAELAARTELMSIAGEFCAGHWQTAYGSSGTIRAIGDLLAGHGGNAEITPEGLDWLRSALLKAGDTRKLDLPALRPDRAPVLPGGFAILSAAVSELGIERLRPATGALREGVLYDLLGRFHHQDMRDVTVNQFMQRYHVDASQARRVAKLAVALASELLAGAACDREAEIKLVEWAAKLHEVGISVAHSGYHKHSAYILRYADMPGFSKREQERLSCLVLGHRGSLKKMQALLASEVDLAETLALRLAALVHRSRRPLELPPIHVRRVKGGFQVALSGNWLAQNPLTAHALEDESQQWRQLGLNFEVQWQEEAILHAAS</sequence>
<dbReference type="FunFam" id="3.30.420.150:FF:000001">
    <property type="entry name" value="Guanosine-5'-triphosphate,3'-diphosphate pyrophosphatase"/>
    <property type="match status" value="1"/>
</dbReference>
<evidence type="ECO:0000256" key="8">
    <source>
        <dbReference type="ARBA" id="ARBA00022801"/>
    </source>
</evidence>
<evidence type="ECO:0000256" key="6">
    <source>
        <dbReference type="ARBA" id="ARBA00020416"/>
    </source>
</evidence>
<evidence type="ECO:0000259" key="12">
    <source>
        <dbReference type="Pfam" id="PF21447"/>
    </source>
</evidence>
<feature type="domain" description="Ppx/GppA phosphatase C-terminal" evidence="12">
    <location>
        <begin position="309"/>
        <end position="477"/>
    </location>
</feature>
<dbReference type="PIRSF" id="PIRSF001267">
    <property type="entry name" value="Pyrophosphatase_GppA_Ppx"/>
    <property type="match status" value="1"/>
</dbReference>
<dbReference type="FunCoup" id="A0A5C7EPR6">
    <property type="interactions" value="308"/>
</dbReference>
<evidence type="ECO:0000256" key="1">
    <source>
        <dbReference type="ARBA" id="ARBA00001946"/>
    </source>
</evidence>
<dbReference type="Gene3D" id="3.30.420.40">
    <property type="match status" value="1"/>
</dbReference>
<reference evidence="13 14" key="1">
    <citation type="submission" date="2019-08" db="EMBL/GenBank/DDBJ databases">
        <title>Pelomicrobium methylotrophicum gen. nov., sp. nov. a moderately thermophilic, facultatively anaerobic, lithoautotrophic and methylotrophic bacterium isolated from a terrestrial mud volcano.</title>
        <authorList>
            <person name="Slobodkina G.B."/>
            <person name="Merkel A.Y."/>
            <person name="Slobodkin A.I."/>
        </authorList>
    </citation>
    <scope>NUCLEOTIDE SEQUENCE [LARGE SCALE GENOMIC DNA]</scope>
    <source>
        <strain evidence="13 14">SM250</strain>
    </source>
</reference>
<dbReference type="InterPro" id="IPR048950">
    <property type="entry name" value="Ppx_GppA_C"/>
</dbReference>
<comment type="caution">
    <text evidence="13">The sequence shown here is derived from an EMBL/GenBank/DDBJ whole genome shotgun (WGS) entry which is preliminary data.</text>
</comment>
<dbReference type="EC" id="3.6.1.11" evidence="5"/>
<comment type="catalytic activity">
    <reaction evidence="10">
        <text>[phosphate](n) + H2O = [phosphate](n-1) + phosphate + H(+)</text>
        <dbReference type="Rhea" id="RHEA:21528"/>
        <dbReference type="Rhea" id="RHEA-COMP:9859"/>
        <dbReference type="Rhea" id="RHEA-COMP:14279"/>
        <dbReference type="ChEBI" id="CHEBI:15377"/>
        <dbReference type="ChEBI" id="CHEBI:15378"/>
        <dbReference type="ChEBI" id="CHEBI:16838"/>
        <dbReference type="ChEBI" id="CHEBI:43474"/>
        <dbReference type="EC" id="3.6.1.11"/>
    </reaction>
</comment>
<evidence type="ECO:0000256" key="2">
    <source>
        <dbReference type="ARBA" id="ARBA00004202"/>
    </source>
</evidence>